<dbReference type="PANTHER" id="PTHR14187">
    <property type="entry name" value="ALPHA KINASE/ELONGATION FACTOR 2 KINASE"/>
    <property type="match status" value="1"/>
</dbReference>
<evidence type="ECO:0000313" key="4">
    <source>
        <dbReference type="Proteomes" id="UP000284375"/>
    </source>
</evidence>
<accession>A0A423VJ54</accession>
<dbReference type="AlphaFoldDB" id="A0A423VJ54"/>
<dbReference type="Gene3D" id="3.30.420.40">
    <property type="match status" value="1"/>
</dbReference>
<dbReference type="PANTHER" id="PTHR14187:SF82">
    <property type="entry name" value="FAMILY CHAPERONE, PUTATIVE (AFU_ORTHOLOGUE AFUA_7G08575)-RELATED"/>
    <property type="match status" value="1"/>
</dbReference>
<dbReference type="Proteomes" id="UP000284375">
    <property type="component" value="Unassembled WGS sequence"/>
</dbReference>
<dbReference type="GO" id="GO:0005524">
    <property type="term" value="F:ATP binding"/>
    <property type="evidence" value="ECO:0007669"/>
    <property type="project" value="UniProtKB-KW"/>
</dbReference>
<name>A0A423VJ54_CYTCH</name>
<dbReference type="EMBL" id="LJZO01000046">
    <property type="protein sequence ID" value="ROV91028.1"/>
    <property type="molecule type" value="Genomic_DNA"/>
</dbReference>
<dbReference type="CDD" id="cd10170">
    <property type="entry name" value="ASKHA_NBD_HSP70"/>
    <property type="match status" value="1"/>
</dbReference>
<reference evidence="3 4" key="1">
    <citation type="submission" date="2015-09" db="EMBL/GenBank/DDBJ databases">
        <title>Host preference determinants of Valsa canker pathogens revealed by comparative genomics.</title>
        <authorList>
            <person name="Yin Z."/>
            <person name="Huang L."/>
        </authorList>
    </citation>
    <scope>NUCLEOTIDE SEQUENCE [LARGE SCALE GENOMIC DNA]</scope>
    <source>
        <strain evidence="3 4">YSFL</strain>
    </source>
</reference>
<protein>
    <recommendedName>
        <fullName evidence="5">Actin-like ATPase domain-containing protein</fullName>
    </recommendedName>
</protein>
<dbReference type="InterPro" id="IPR043129">
    <property type="entry name" value="ATPase_NBD"/>
</dbReference>
<keyword evidence="2" id="KW-0067">ATP-binding</keyword>
<dbReference type="SUPFAM" id="SSF53067">
    <property type="entry name" value="Actin-like ATPase domain"/>
    <property type="match status" value="2"/>
</dbReference>
<gene>
    <name evidence="3" type="ORF">VSDG_07673</name>
</gene>
<dbReference type="InterPro" id="IPR013126">
    <property type="entry name" value="Hsp_70_fam"/>
</dbReference>
<sequence length="575" mass="64404">MADPTTDLADDRLVISLDFGTTFSGVAYAFNIPGKKADVVSILDWPGLTNKGFRQPKVPTLILYDEEDPSKFKWGGEVDWRDPAVHGVKLLLDPDQPKPAYLPVSSFKKDIKRLPKDPVDVAADFLGAIYKHALDTIEGAGVREYFKFCQKEFILTVPAVWSDKAKDLTLKAAKKAGIHPVTLIKEPEAAALYTLSSHDHSLKVGDSFVVCDAGGGTVDLITYEVTKMKPYLQLAELVPGNGGMAGSLGLNKRFEEAVRLVVGDEQFYNLRKGVGWAKASNEFDKNIKIAFSGDITDVHYVNFPKADLEDDPAERLFDNCWEMTGDVLQDIFDPIIRDIVRLVDAQVKDAMLKRPGDGLKGIFLVGGFGSSRYLKQQLQKEYESMSIQVIQPHDAWGAIVKGAVLSRVSNQATIVSTQAVRHYGISAWDDFNPIVDHGRKVWHDREYDGRMKVKKNTWYIYMGEDLKRDQPIKFPFSRNISEVHDDQVLVFVDRLVYSESKVAPVYHGPDVKVSCELRSDLSRVNKNLFEKRTNVDGKPYLCIKYNLVLSTDAANMRFSLEFDNTEIGSVEASYT</sequence>
<comment type="caution">
    <text evidence="3">The sequence shown here is derived from an EMBL/GenBank/DDBJ whole genome shotgun (WGS) entry which is preliminary data.</text>
</comment>
<evidence type="ECO:0000256" key="1">
    <source>
        <dbReference type="ARBA" id="ARBA00022741"/>
    </source>
</evidence>
<dbReference type="Pfam" id="PF00012">
    <property type="entry name" value="HSP70"/>
    <property type="match status" value="1"/>
</dbReference>
<organism evidence="3 4">
    <name type="scientific">Cytospora chrysosperma</name>
    <name type="common">Cytospora canker fungus</name>
    <name type="synonym">Sphaeria chrysosperma</name>
    <dbReference type="NCBI Taxonomy" id="252740"/>
    <lineage>
        <taxon>Eukaryota</taxon>
        <taxon>Fungi</taxon>
        <taxon>Dikarya</taxon>
        <taxon>Ascomycota</taxon>
        <taxon>Pezizomycotina</taxon>
        <taxon>Sordariomycetes</taxon>
        <taxon>Sordariomycetidae</taxon>
        <taxon>Diaporthales</taxon>
        <taxon>Cytosporaceae</taxon>
        <taxon>Cytospora</taxon>
    </lineage>
</organism>
<evidence type="ECO:0000256" key="2">
    <source>
        <dbReference type="ARBA" id="ARBA00022840"/>
    </source>
</evidence>
<dbReference type="STRING" id="252740.A0A423VJ54"/>
<evidence type="ECO:0000313" key="3">
    <source>
        <dbReference type="EMBL" id="ROV91028.1"/>
    </source>
</evidence>
<evidence type="ECO:0008006" key="5">
    <source>
        <dbReference type="Google" id="ProtNLM"/>
    </source>
</evidence>
<keyword evidence="4" id="KW-1185">Reference proteome</keyword>
<dbReference type="GO" id="GO:0140662">
    <property type="term" value="F:ATP-dependent protein folding chaperone"/>
    <property type="evidence" value="ECO:0007669"/>
    <property type="project" value="InterPro"/>
</dbReference>
<proteinExistence type="predicted"/>
<keyword evidence="1" id="KW-0547">Nucleotide-binding</keyword>
<dbReference type="OrthoDB" id="5332281at2759"/>